<name>A0A438MAW0_9ACTN</name>
<feature type="region of interest" description="Disordered" evidence="1">
    <location>
        <begin position="420"/>
        <end position="475"/>
    </location>
</feature>
<dbReference type="AlphaFoldDB" id="A0A438MAW0"/>
<sequence>MRRRHAHRHQQVGAFLAPRHDRAVRDLVRRNPHRQIPLGDHHRHRVRVLVHPPPGPLHLADVEVVRPHRDHVLLRAAAHEVVLGEMFLAQHAPRLPDVQLMGQVPGVGELVGGQPPPSQLGPHALGHLRIMGQEVQQILGVVQVAQPDTLALGGTGVRVGPRGPVEHAERERPQRVAVALAVGQVRLQPDEPPGAGLDALLPPVPEQPPPELPVFLVVTGPPLERDAIGRGGHADAVAVRHDAAVTLPHLGHRPVGDLREEGAVRAERGDPRREAVHAGHDLAPPGEGLPVQPPVLPPDAIADAGGGQQIALVARVHEDAPAEVSLAGGGGEDAVAAGDHRAQRRVERDLHPGPLQPRQEDLLGDVRLGPCVVAGRDAVRVRDGLAELRRHPAEHPRVADVGVAEPPGGHAAHVPPRFEQHGVEAEPGGGDGGAHARGRGAVHHDLGLPHRRHHLATSSRSAPVISSRELSMRSA</sequence>
<keyword evidence="3" id="KW-1185">Reference proteome</keyword>
<evidence type="ECO:0000313" key="3">
    <source>
        <dbReference type="Proteomes" id="UP000284824"/>
    </source>
</evidence>
<reference evidence="2 3" key="1">
    <citation type="submission" date="2019-01" db="EMBL/GenBank/DDBJ databases">
        <title>Sequencing the genomes of 1000 actinobacteria strains.</title>
        <authorList>
            <person name="Klenk H.-P."/>
        </authorList>
    </citation>
    <scope>NUCLEOTIDE SEQUENCE [LARGE SCALE GENOMIC DNA]</scope>
    <source>
        <strain evidence="2 3">DSM 43925</strain>
    </source>
</reference>
<dbReference type="Proteomes" id="UP000284824">
    <property type="component" value="Unassembled WGS sequence"/>
</dbReference>
<proteinExistence type="predicted"/>
<gene>
    <name evidence="2" type="ORF">EDD27_5482</name>
</gene>
<organism evidence="2 3">
    <name type="scientific">Nonomuraea polychroma</name>
    <dbReference type="NCBI Taxonomy" id="46176"/>
    <lineage>
        <taxon>Bacteria</taxon>
        <taxon>Bacillati</taxon>
        <taxon>Actinomycetota</taxon>
        <taxon>Actinomycetes</taxon>
        <taxon>Streptosporangiales</taxon>
        <taxon>Streptosporangiaceae</taxon>
        <taxon>Nonomuraea</taxon>
    </lineage>
</organism>
<accession>A0A438MAW0</accession>
<evidence type="ECO:0000313" key="2">
    <source>
        <dbReference type="EMBL" id="RVX42817.1"/>
    </source>
</evidence>
<comment type="caution">
    <text evidence="2">The sequence shown here is derived from an EMBL/GenBank/DDBJ whole genome shotgun (WGS) entry which is preliminary data.</text>
</comment>
<protein>
    <submittedName>
        <fullName evidence="2">Uncharacterized protein</fullName>
    </submittedName>
</protein>
<dbReference type="EMBL" id="SAUN01000001">
    <property type="protein sequence ID" value="RVX42817.1"/>
    <property type="molecule type" value="Genomic_DNA"/>
</dbReference>
<feature type="region of interest" description="Disordered" evidence="1">
    <location>
        <begin position="264"/>
        <end position="303"/>
    </location>
</feature>
<evidence type="ECO:0000256" key="1">
    <source>
        <dbReference type="SAM" id="MobiDB-lite"/>
    </source>
</evidence>
<feature type="compositionally biased region" description="Basic and acidic residues" evidence="1">
    <location>
        <begin position="264"/>
        <end position="280"/>
    </location>
</feature>